<dbReference type="InterPro" id="IPR029058">
    <property type="entry name" value="AB_hydrolase_fold"/>
</dbReference>
<comment type="subcellular location">
    <subcellularLocation>
        <location evidence="1">Golgi apparatus membrane</location>
        <topology evidence="1">Multi-pass membrane protein</topology>
    </subcellularLocation>
</comment>
<protein>
    <recommendedName>
        <fullName evidence="4">protein-S-isoprenylcysteine alpha-carbonyl methylesterase</fullName>
        <ecNumber evidence="4">3.1.1.n2</ecNumber>
    </recommendedName>
</protein>
<sequence length="138" mass="14887">MPLCQGWLSVDMRISHLIALRVYAVLLMPGFIEGTRHGVVSLEGGLQTGFIVAWIDYRNFPRGTISDVVSDGSEAISFICNNVVSFVGDPTKIYLMGQSAGAHIVACVLLEQALKESKGESTYCNVVQIKVCFCLSGG</sequence>
<dbReference type="SMR" id="A0A1D6MDL4"/>
<dbReference type="Gene3D" id="3.40.50.1820">
    <property type="entry name" value="alpha/beta hydrolase"/>
    <property type="match status" value="1"/>
</dbReference>
<dbReference type="GO" id="GO:0000139">
    <property type="term" value="C:Golgi membrane"/>
    <property type="evidence" value="ECO:0007669"/>
    <property type="project" value="UniProtKB-SubCell"/>
</dbReference>
<dbReference type="EC" id="3.1.1.n2" evidence="4"/>
<evidence type="ECO:0000256" key="3">
    <source>
        <dbReference type="ARBA" id="ARBA00038028"/>
    </source>
</evidence>
<organism evidence="7">
    <name type="scientific">Zea mays</name>
    <name type="common">Maize</name>
    <dbReference type="NCBI Taxonomy" id="4577"/>
    <lineage>
        <taxon>Eukaryota</taxon>
        <taxon>Viridiplantae</taxon>
        <taxon>Streptophyta</taxon>
        <taxon>Embryophyta</taxon>
        <taxon>Tracheophyta</taxon>
        <taxon>Spermatophyta</taxon>
        <taxon>Magnoliopsida</taxon>
        <taxon>Liliopsida</taxon>
        <taxon>Poales</taxon>
        <taxon>Poaceae</taxon>
        <taxon>PACMAD clade</taxon>
        <taxon>Panicoideae</taxon>
        <taxon>Andropogonodae</taxon>
        <taxon>Andropogoneae</taxon>
        <taxon>Tripsacinae</taxon>
        <taxon>Zea</taxon>
    </lineage>
</organism>
<evidence type="ECO:0000256" key="2">
    <source>
        <dbReference type="ARBA" id="ARBA00022801"/>
    </source>
</evidence>
<evidence type="ECO:0000313" key="7">
    <source>
        <dbReference type="EMBL" id="AQK88743.1"/>
    </source>
</evidence>
<evidence type="ECO:0000256" key="1">
    <source>
        <dbReference type="ARBA" id="ARBA00004653"/>
    </source>
</evidence>
<dbReference type="AlphaFoldDB" id="A0A1D6MDL4"/>
<keyword evidence="2" id="KW-0378">Hydrolase</keyword>
<reference evidence="7" key="1">
    <citation type="submission" date="2015-12" db="EMBL/GenBank/DDBJ databases">
        <title>Update maize B73 reference genome by single molecule sequencing technologies.</title>
        <authorList>
            <consortium name="Maize Genome Sequencing Project"/>
            <person name="Ware D."/>
        </authorList>
    </citation>
    <scope>NUCLEOTIDE SEQUENCE</scope>
    <source>
        <tissue evidence="7">Seedling</tissue>
    </source>
</reference>
<dbReference type="InterPro" id="IPR050300">
    <property type="entry name" value="GDXG_lipolytic_enzyme"/>
</dbReference>
<dbReference type="SUPFAM" id="SSF53474">
    <property type="entry name" value="alpha/beta-Hydrolases"/>
    <property type="match status" value="1"/>
</dbReference>
<feature type="domain" description="BD-FAE-like" evidence="6">
    <location>
        <begin position="43"/>
        <end position="116"/>
    </location>
</feature>
<proteinExistence type="inferred from homology"/>
<comment type="catalytic activity">
    <reaction evidence="5">
        <text>[protein]-C-terminal S-[(2E,6E)-farnesyl]-L-cysteine methyl ester + H2O = [protein]-C-terminal S-[(2E,6E)-farnesyl]-L-cysteine + methanol + H(+)</text>
        <dbReference type="Rhea" id="RHEA:48520"/>
        <dbReference type="Rhea" id="RHEA-COMP:12125"/>
        <dbReference type="Rhea" id="RHEA-COMP:12126"/>
        <dbReference type="ChEBI" id="CHEBI:15377"/>
        <dbReference type="ChEBI" id="CHEBI:15378"/>
        <dbReference type="ChEBI" id="CHEBI:17790"/>
        <dbReference type="ChEBI" id="CHEBI:90510"/>
        <dbReference type="ChEBI" id="CHEBI:90511"/>
        <dbReference type="EC" id="3.1.1.n2"/>
    </reaction>
</comment>
<dbReference type="PANTHER" id="PTHR48081">
    <property type="entry name" value="AB HYDROLASE SUPERFAMILY PROTEIN C4A8.06C"/>
    <property type="match status" value="1"/>
</dbReference>
<dbReference type="InParanoid" id="A0A1D6MDL4"/>
<accession>A0A1D6MDL4</accession>
<evidence type="ECO:0000256" key="4">
    <source>
        <dbReference type="ARBA" id="ARBA00038928"/>
    </source>
</evidence>
<dbReference type="STRING" id="4577.A0A1D6MDL4"/>
<gene>
    <name evidence="7" type="ORF">ZEAMMB73_Zm00001d039109</name>
</gene>
<dbReference type="GO" id="GO:0016787">
    <property type="term" value="F:hydrolase activity"/>
    <property type="evidence" value="ECO:0007669"/>
    <property type="project" value="UniProtKB-KW"/>
</dbReference>
<dbReference type="OMA" id="PTKIYLM"/>
<evidence type="ECO:0000259" key="6">
    <source>
        <dbReference type="Pfam" id="PF20434"/>
    </source>
</evidence>
<name>A0A1D6MDL4_MAIZE</name>
<comment type="similarity">
    <text evidence="3">Belongs to the AB hydrolase superfamily. Isoprenylcysteine methylesterase family.</text>
</comment>
<dbReference type="Pfam" id="PF20434">
    <property type="entry name" value="BD-FAE"/>
    <property type="match status" value="1"/>
</dbReference>
<dbReference type="InterPro" id="IPR049492">
    <property type="entry name" value="BD-FAE-like_dom"/>
</dbReference>
<dbReference type="PANTHER" id="PTHR48081:SF33">
    <property type="entry name" value="KYNURENINE FORMAMIDASE"/>
    <property type="match status" value="1"/>
</dbReference>
<evidence type="ECO:0000256" key="5">
    <source>
        <dbReference type="ARBA" id="ARBA00049507"/>
    </source>
</evidence>
<dbReference type="EMBL" id="CM000782">
    <property type="protein sequence ID" value="AQK88743.1"/>
    <property type="molecule type" value="Genomic_DNA"/>
</dbReference>